<accession>A0A2K8KW77</accession>
<protein>
    <submittedName>
        <fullName evidence="7">Cytochrome c</fullName>
    </submittedName>
</protein>
<dbReference type="SUPFAM" id="SSF46626">
    <property type="entry name" value="Cytochrome c"/>
    <property type="match status" value="1"/>
</dbReference>
<dbReference type="EMBL" id="CP018799">
    <property type="protein sequence ID" value="ATX79107.1"/>
    <property type="molecule type" value="Genomic_DNA"/>
</dbReference>
<evidence type="ECO:0000259" key="6">
    <source>
        <dbReference type="PROSITE" id="PS51007"/>
    </source>
</evidence>
<sequence length="122" mass="12299">MKKALMIAAAAAFVMGGMAATADASALGKCKACHKLDSADKKVGPGLKGIAGKTQGSLEGFKYGSYLKAQNAAGAVWDDAALEAWVCGSKDVAKAAHGKSKMPNQKVCGDDAKAAVAELKAL</sequence>
<dbReference type="Gene3D" id="1.10.760.10">
    <property type="entry name" value="Cytochrome c-like domain"/>
    <property type="match status" value="1"/>
</dbReference>
<dbReference type="RefSeq" id="WP_100277037.1">
    <property type="nucleotide sequence ID" value="NZ_CP018799.1"/>
</dbReference>
<feature type="domain" description="Cytochrome c" evidence="6">
    <location>
        <begin position="4"/>
        <end position="122"/>
    </location>
</feature>
<evidence type="ECO:0000256" key="5">
    <source>
        <dbReference type="SAM" id="SignalP"/>
    </source>
</evidence>
<evidence type="ECO:0000256" key="2">
    <source>
        <dbReference type="ARBA" id="ARBA00022723"/>
    </source>
</evidence>
<organism evidence="7 8">
    <name type="scientific">Mariprofundus aestuarium</name>
    <dbReference type="NCBI Taxonomy" id="1921086"/>
    <lineage>
        <taxon>Bacteria</taxon>
        <taxon>Pseudomonadati</taxon>
        <taxon>Pseudomonadota</taxon>
        <taxon>Candidatius Mariprofundia</taxon>
        <taxon>Mariprofundales</taxon>
        <taxon>Mariprofundaceae</taxon>
        <taxon>Mariprofundus</taxon>
    </lineage>
</organism>
<feature type="signal peptide" evidence="5">
    <location>
        <begin position="1"/>
        <end position="19"/>
    </location>
</feature>
<dbReference type="InterPro" id="IPR036909">
    <property type="entry name" value="Cyt_c-like_dom_sf"/>
</dbReference>
<keyword evidence="2 4" id="KW-0479">Metal-binding</keyword>
<keyword evidence="1 4" id="KW-0349">Heme</keyword>
<dbReference type="GO" id="GO:0009055">
    <property type="term" value="F:electron transfer activity"/>
    <property type="evidence" value="ECO:0007669"/>
    <property type="project" value="InterPro"/>
</dbReference>
<dbReference type="Proteomes" id="UP000231701">
    <property type="component" value="Chromosome"/>
</dbReference>
<evidence type="ECO:0000313" key="8">
    <source>
        <dbReference type="Proteomes" id="UP000231701"/>
    </source>
</evidence>
<name>A0A2K8KW77_MARES</name>
<dbReference type="GO" id="GO:0020037">
    <property type="term" value="F:heme binding"/>
    <property type="evidence" value="ECO:0007669"/>
    <property type="project" value="InterPro"/>
</dbReference>
<dbReference type="AlphaFoldDB" id="A0A2K8KW77"/>
<dbReference type="KEGG" id="maes:Ga0123461_0681"/>
<keyword evidence="8" id="KW-1185">Reference proteome</keyword>
<evidence type="ECO:0000256" key="4">
    <source>
        <dbReference type="PROSITE-ProRule" id="PRU00433"/>
    </source>
</evidence>
<feature type="chain" id="PRO_5014726573" evidence="5">
    <location>
        <begin position="20"/>
        <end position="122"/>
    </location>
</feature>
<reference evidence="7 8" key="1">
    <citation type="submission" date="2016-12" db="EMBL/GenBank/DDBJ databases">
        <title>Isolation and genomic insights into novel planktonic Zetaproteobacteria from stratified waters of the Chesapeake Bay.</title>
        <authorList>
            <person name="McAllister S.M."/>
            <person name="Kato S."/>
            <person name="Chan C.S."/>
            <person name="Chiu B.K."/>
            <person name="Field E.K."/>
        </authorList>
    </citation>
    <scope>NUCLEOTIDE SEQUENCE [LARGE SCALE GENOMIC DNA]</scope>
    <source>
        <strain evidence="7 8">CP-5</strain>
    </source>
</reference>
<evidence type="ECO:0000256" key="3">
    <source>
        <dbReference type="ARBA" id="ARBA00023004"/>
    </source>
</evidence>
<gene>
    <name evidence="7" type="ORF">Ga0123461_0681</name>
</gene>
<proteinExistence type="predicted"/>
<dbReference type="OrthoDB" id="5296246at2"/>
<evidence type="ECO:0000256" key="1">
    <source>
        <dbReference type="ARBA" id="ARBA00022617"/>
    </source>
</evidence>
<dbReference type="InterPro" id="IPR009056">
    <property type="entry name" value="Cyt_c-like_dom"/>
</dbReference>
<evidence type="ECO:0000313" key="7">
    <source>
        <dbReference type="EMBL" id="ATX79107.1"/>
    </source>
</evidence>
<dbReference type="PROSITE" id="PS51007">
    <property type="entry name" value="CYTC"/>
    <property type="match status" value="1"/>
</dbReference>
<dbReference type="GO" id="GO:0046872">
    <property type="term" value="F:metal ion binding"/>
    <property type="evidence" value="ECO:0007669"/>
    <property type="project" value="UniProtKB-KW"/>
</dbReference>
<keyword evidence="5" id="KW-0732">Signal</keyword>
<keyword evidence="3 4" id="KW-0408">Iron</keyword>